<dbReference type="AlphaFoldDB" id="A0A7M5UVI7"/>
<dbReference type="EnsemblMetazoa" id="CLYHEMT003293.2">
    <property type="protein sequence ID" value="CLYHEMP003293.2"/>
    <property type="gene ID" value="CLYHEMG003293"/>
</dbReference>
<dbReference type="Proteomes" id="UP000594262">
    <property type="component" value="Unplaced"/>
</dbReference>
<dbReference type="PIRSF" id="PIRSF000114">
    <property type="entry name" value="Glycerol-3-P_dh"/>
    <property type="match status" value="1"/>
</dbReference>
<dbReference type="Pfam" id="PF01210">
    <property type="entry name" value="NAD_Gly3P_dh_N"/>
    <property type="match status" value="1"/>
</dbReference>
<evidence type="ECO:0000256" key="2">
    <source>
        <dbReference type="ARBA" id="ARBA00005192"/>
    </source>
</evidence>
<feature type="binding site" evidence="10">
    <location>
        <position position="154"/>
    </location>
    <ligand>
        <name>NAD(+)</name>
        <dbReference type="ChEBI" id="CHEBI:57540"/>
    </ligand>
</feature>
<feature type="binding site" evidence="10">
    <location>
        <position position="98"/>
    </location>
    <ligand>
        <name>NAD(+)</name>
        <dbReference type="ChEBI" id="CHEBI:57540"/>
    </ligand>
</feature>
<dbReference type="Gene3D" id="3.40.50.720">
    <property type="entry name" value="NAD(P)-binding Rossmann-like Domain"/>
    <property type="match status" value="1"/>
</dbReference>
<evidence type="ECO:0000256" key="12">
    <source>
        <dbReference type="RuleBase" id="RU361243"/>
    </source>
</evidence>
<feature type="active site" description="Proton acceptor" evidence="8">
    <location>
        <position position="205"/>
    </location>
</feature>
<dbReference type="SUPFAM" id="SSF51735">
    <property type="entry name" value="NAD(P)-binding Rossmann-fold domains"/>
    <property type="match status" value="1"/>
</dbReference>
<feature type="binding site" evidence="9">
    <location>
        <position position="121"/>
    </location>
    <ligand>
        <name>substrate</name>
    </ligand>
</feature>
<evidence type="ECO:0000259" key="14">
    <source>
        <dbReference type="Pfam" id="PF07479"/>
    </source>
</evidence>
<keyword evidence="16" id="KW-1185">Reference proteome</keyword>
<organism evidence="15 16">
    <name type="scientific">Clytia hemisphaerica</name>
    <dbReference type="NCBI Taxonomy" id="252671"/>
    <lineage>
        <taxon>Eukaryota</taxon>
        <taxon>Metazoa</taxon>
        <taxon>Cnidaria</taxon>
        <taxon>Hydrozoa</taxon>
        <taxon>Hydroidolina</taxon>
        <taxon>Leptothecata</taxon>
        <taxon>Obeliida</taxon>
        <taxon>Clytiidae</taxon>
        <taxon>Clytia</taxon>
    </lineage>
</organism>
<evidence type="ECO:0000256" key="3">
    <source>
        <dbReference type="ARBA" id="ARBA00011009"/>
    </source>
</evidence>
<comment type="pathway">
    <text evidence="2">Phospholipid metabolism; alpha-glycerophosphate cycle.</text>
</comment>
<comment type="catalytic activity">
    <reaction evidence="7 12">
        <text>sn-glycerol 3-phosphate + NAD(+) = dihydroxyacetone phosphate + NADH + H(+)</text>
        <dbReference type="Rhea" id="RHEA:11092"/>
        <dbReference type="ChEBI" id="CHEBI:15378"/>
        <dbReference type="ChEBI" id="CHEBI:57540"/>
        <dbReference type="ChEBI" id="CHEBI:57597"/>
        <dbReference type="ChEBI" id="CHEBI:57642"/>
        <dbReference type="ChEBI" id="CHEBI:57945"/>
        <dbReference type="EC" id="1.1.1.8"/>
    </reaction>
</comment>
<evidence type="ECO:0000313" key="16">
    <source>
        <dbReference type="Proteomes" id="UP000594262"/>
    </source>
</evidence>
<evidence type="ECO:0000256" key="4">
    <source>
        <dbReference type="ARBA" id="ARBA00022490"/>
    </source>
</evidence>
<evidence type="ECO:0000256" key="11">
    <source>
        <dbReference type="RuleBase" id="RU000437"/>
    </source>
</evidence>
<dbReference type="EC" id="1.1.1.8" evidence="12"/>
<comment type="similarity">
    <text evidence="3 11">Belongs to the NAD-dependent glycerol-3-phosphate dehydrogenase family.</text>
</comment>
<feature type="binding site" evidence="10">
    <location>
        <position position="298"/>
    </location>
    <ligand>
        <name>NAD(+)</name>
        <dbReference type="ChEBI" id="CHEBI:57540"/>
    </ligand>
</feature>
<evidence type="ECO:0000256" key="9">
    <source>
        <dbReference type="PIRSR" id="PIRSR000114-2"/>
    </source>
</evidence>
<dbReference type="Gene3D" id="1.10.1040.10">
    <property type="entry name" value="N-(1-d-carboxylethyl)-l-norvaline Dehydrogenase, domain 2"/>
    <property type="match status" value="1"/>
</dbReference>
<feature type="binding site" evidence="10">
    <location>
        <begin position="11"/>
        <end position="16"/>
    </location>
    <ligand>
        <name>NAD(+)</name>
        <dbReference type="ChEBI" id="CHEBI:57540"/>
    </ligand>
</feature>
<dbReference type="FunFam" id="1.10.1040.10:FF:000004">
    <property type="entry name" value="Glycerol-3-phosphate dehydrogenase [NAD(+)]"/>
    <property type="match status" value="1"/>
</dbReference>
<dbReference type="InterPro" id="IPR006168">
    <property type="entry name" value="G3P_DH_NAD-dep"/>
</dbReference>
<dbReference type="GO" id="GO:0005829">
    <property type="term" value="C:cytosol"/>
    <property type="evidence" value="ECO:0007669"/>
    <property type="project" value="TreeGrafter"/>
</dbReference>
<dbReference type="InterPro" id="IPR013328">
    <property type="entry name" value="6PGD_dom2"/>
</dbReference>
<dbReference type="GO" id="GO:0042803">
    <property type="term" value="F:protein homodimerization activity"/>
    <property type="evidence" value="ECO:0007669"/>
    <property type="project" value="InterPro"/>
</dbReference>
<evidence type="ECO:0000256" key="5">
    <source>
        <dbReference type="ARBA" id="ARBA00023002"/>
    </source>
</evidence>
<dbReference type="PROSITE" id="PS00957">
    <property type="entry name" value="NAD_G3PDH"/>
    <property type="match status" value="1"/>
</dbReference>
<evidence type="ECO:0000256" key="8">
    <source>
        <dbReference type="PIRSR" id="PIRSR000114-1"/>
    </source>
</evidence>
<dbReference type="GO" id="GO:0051287">
    <property type="term" value="F:NAD binding"/>
    <property type="evidence" value="ECO:0007669"/>
    <property type="project" value="UniProtKB-UniRule"/>
</dbReference>
<evidence type="ECO:0000256" key="10">
    <source>
        <dbReference type="PIRSR" id="PIRSR000114-3"/>
    </source>
</evidence>
<dbReference type="InterPro" id="IPR006109">
    <property type="entry name" value="G3P_DH_NAD-dep_C"/>
</dbReference>
<keyword evidence="6 10" id="KW-0520">NAD</keyword>
<evidence type="ECO:0000256" key="7">
    <source>
        <dbReference type="ARBA" id="ARBA00048683"/>
    </source>
</evidence>
<comment type="subcellular location">
    <subcellularLocation>
        <location evidence="1">Cytoplasm</location>
    </subcellularLocation>
</comment>
<dbReference type="InterPro" id="IPR036291">
    <property type="entry name" value="NAD(P)-bd_dom_sf"/>
</dbReference>
<feature type="binding site" evidence="10">
    <location>
        <position position="269"/>
    </location>
    <ligand>
        <name>NAD(+)</name>
        <dbReference type="ChEBI" id="CHEBI:57540"/>
    </ligand>
</feature>
<dbReference type="PANTHER" id="PTHR11728:SF8">
    <property type="entry name" value="GLYCEROL-3-PHOSPHATE DEHYDROGENASE [NAD(+)]-RELATED"/>
    <property type="match status" value="1"/>
</dbReference>
<keyword evidence="5 11" id="KW-0560">Oxidoreductase</keyword>
<dbReference type="GO" id="GO:0046168">
    <property type="term" value="P:glycerol-3-phosphate catabolic process"/>
    <property type="evidence" value="ECO:0007669"/>
    <property type="project" value="UniProtKB-UniRule"/>
</dbReference>
<name>A0A7M5UVI7_9CNID</name>
<feature type="domain" description="Glycerol-3-phosphate dehydrogenase NAD-dependent C-terminal" evidence="14">
    <location>
        <begin position="194"/>
        <end position="326"/>
    </location>
</feature>
<accession>A0A7M5UVI7</accession>
<dbReference type="GO" id="GO:0141152">
    <property type="term" value="F:glycerol-3-phosphate dehydrogenase (NAD+) activity"/>
    <property type="evidence" value="ECO:0007669"/>
    <property type="project" value="UniProtKB-UniRule"/>
</dbReference>
<dbReference type="PRINTS" id="PR00077">
    <property type="entry name" value="GPDHDRGNASE"/>
</dbReference>
<evidence type="ECO:0000256" key="6">
    <source>
        <dbReference type="ARBA" id="ARBA00023027"/>
    </source>
</evidence>
<feature type="binding site" evidence="9">
    <location>
        <begin position="269"/>
        <end position="270"/>
    </location>
    <ligand>
        <name>substrate</name>
    </ligand>
</feature>
<reference evidence="15" key="1">
    <citation type="submission" date="2021-01" db="UniProtKB">
        <authorList>
            <consortium name="EnsemblMetazoa"/>
        </authorList>
    </citation>
    <scope>IDENTIFICATION</scope>
</reference>
<protein>
    <recommendedName>
        <fullName evidence="12">Glycerol-3-phosphate dehydrogenase [NAD(+)]</fullName>
        <ecNumber evidence="12">1.1.1.8</ecNumber>
    </recommendedName>
</protein>
<dbReference type="InterPro" id="IPR011128">
    <property type="entry name" value="G3P_DH_NAD-dep_N"/>
</dbReference>
<dbReference type="OrthoDB" id="10263760at2759"/>
<evidence type="ECO:0000256" key="1">
    <source>
        <dbReference type="ARBA" id="ARBA00004496"/>
    </source>
</evidence>
<sequence>MAAMRRVCLVGSGNWGSAIAKIIGNNVMKSKLFEKTVNMYVYEEMVDGQKLTDIINKRHENVKYLPGVQLPSNVVAIPSLVDACKDANVLVFVIPHQFVDRICNQLKGNLAPDAVGVSLIKGLSQSSVGIENMSDIIGQQLDINCSALMGANIAHEVADEQFCESTIGCTEETLWPMWKELFHCSYFKINCVRDVHTVELCGALKNAVAVGAGIIDALEFGDNTKAAVIRLGLIEMRLFAKHFFSGVEETTFFESCGLADLITTCYGGRNRKVAEAFVRTGKSLEELEAEMLNGQKLQGPHTAFQVYQLLKEKNIEKQFPLFTSVSFLLSFCVFFS</sequence>
<feature type="domain" description="Glycerol-3-phosphate dehydrogenase NAD-dependent N-terminal" evidence="13">
    <location>
        <begin position="7"/>
        <end position="173"/>
    </location>
</feature>
<dbReference type="FunFam" id="3.40.50.720:FF:000088">
    <property type="entry name" value="Glycerol-3-phosphate dehydrogenase [NAD(+)]"/>
    <property type="match status" value="1"/>
</dbReference>
<feature type="binding site" evidence="10">
    <location>
        <position position="296"/>
    </location>
    <ligand>
        <name>NAD(+)</name>
        <dbReference type="ChEBI" id="CHEBI:57540"/>
    </ligand>
</feature>
<dbReference type="SUPFAM" id="SSF48179">
    <property type="entry name" value="6-phosphogluconate dehydrogenase C-terminal domain-like"/>
    <property type="match status" value="1"/>
</dbReference>
<dbReference type="NCBIfam" id="TIGR03376">
    <property type="entry name" value="glycerol3P_DH"/>
    <property type="match status" value="1"/>
</dbReference>
<dbReference type="InterPro" id="IPR017751">
    <property type="entry name" value="G3P_DH_NAD-dep_euk"/>
</dbReference>
<dbReference type="InterPro" id="IPR008927">
    <property type="entry name" value="6-PGluconate_DH-like_C_sf"/>
</dbReference>
<dbReference type="PANTHER" id="PTHR11728">
    <property type="entry name" value="GLYCEROL-3-PHOSPHATE DEHYDROGENASE"/>
    <property type="match status" value="1"/>
</dbReference>
<keyword evidence="4" id="KW-0963">Cytoplasm</keyword>
<evidence type="ECO:0000313" key="15">
    <source>
        <dbReference type="EnsemblMetazoa" id="CLYHEMP003293.2"/>
    </source>
</evidence>
<proteinExistence type="inferred from homology"/>
<evidence type="ECO:0000259" key="13">
    <source>
        <dbReference type="Pfam" id="PF01210"/>
    </source>
</evidence>
<dbReference type="GO" id="GO:0005975">
    <property type="term" value="P:carbohydrate metabolic process"/>
    <property type="evidence" value="ECO:0007669"/>
    <property type="project" value="InterPro"/>
</dbReference>
<dbReference type="Pfam" id="PF07479">
    <property type="entry name" value="NAD_Gly3P_dh_C"/>
    <property type="match status" value="1"/>
</dbReference>